<comment type="similarity">
    <text evidence="1 6">Belongs to the universal ribosomal protein uL23 family.</text>
</comment>
<evidence type="ECO:0000313" key="7">
    <source>
        <dbReference type="EMBL" id="NMM46578.1"/>
    </source>
</evidence>
<dbReference type="SUPFAM" id="SSF54189">
    <property type="entry name" value="Ribosomal proteins S24e, L23 and L15e"/>
    <property type="match status" value="1"/>
</dbReference>
<keyword evidence="5 6" id="KW-0687">Ribonucleoprotein</keyword>
<evidence type="ECO:0000256" key="6">
    <source>
        <dbReference type="HAMAP-Rule" id="MF_01369"/>
    </source>
</evidence>
<dbReference type="Pfam" id="PF00276">
    <property type="entry name" value="Ribosomal_L23"/>
    <property type="match status" value="1"/>
</dbReference>
<proteinExistence type="inferred from homology"/>
<dbReference type="RefSeq" id="WP_169626976.1">
    <property type="nucleotide sequence ID" value="NZ_JABBNT010000007.1"/>
</dbReference>
<evidence type="ECO:0000256" key="5">
    <source>
        <dbReference type="ARBA" id="ARBA00023274"/>
    </source>
</evidence>
<dbReference type="NCBIfam" id="NF004363">
    <property type="entry name" value="PRK05738.2-4"/>
    <property type="match status" value="1"/>
</dbReference>
<dbReference type="NCBIfam" id="NF004359">
    <property type="entry name" value="PRK05738.1-3"/>
    <property type="match status" value="1"/>
</dbReference>
<dbReference type="NCBIfam" id="NF004360">
    <property type="entry name" value="PRK05738.1-5"/>
    <property type="match status" value="1"/>
</dbReference>
<dbReference type="GO" id="GO:0019843">
    <property type="term" value="F:rRNA binding"/>
    <property type="evidence" value="ECO:0007669"/>
    <property type="project" value="UniProtKB-UniRule"/>
</dbReference>
<dbReference type="InterPro" id="IPR012677">
    <property type="entry name" value="Nucleotide-bd_a/b_plait_sf"/>
</dbReference>
<organism evidence="7 8">
    <name type="scientific">Pacificispira spongiicola</name>
    <dbReference type="NCBI Taxonomy" id="2729598"/>
    <lineage>
        <taxon>Bacteria</taxon>
        <taxon>Pseudomonadati</taxon>
        <taxon>Pseudomonadota</taxon>
        <taxon>Alphaproteobacteria</taxon>
        <taxon>Rhodospirillales</taxon>
        <taxon>Rhodospirillaceae</taxon>
        <taxon>Pacificispira</taxon>
    </lineage>
</organism>
<keyword evidence="8" id="KW-1185">Reference proteome</keyword>
<comment type="function">
    <text evidence="6">One of the early assembly proteins it binds 23S rRNA. One of the proteins that surrounds the polypeptide exit tunnel on the outside of the ribosome. Forms the main docking site for trigger factor binding to the ribosome.</text>
</comment>
<evidence type="ECO:0000256" key="3">
    <source>
        <dbReference type="ARBA" id="ARBA00022884"/>
    </source>
</evidence>
<gene>
    <name evidence="6" type="primary">rplW</name>
    <name evidence="7" type="ORF">HH303_18955</name>
</gene>
<reference evidence="7 8" key="1">
    <citation type="submission" date="2020-04" db="EMBL/GenBank/DDBJ databases">
        <title>Rhodospirillaceae bacterium KN72 isolated from deep sea.</title>
        <authorList>
            <person name="Zhang D.-C."/>
        </authorList>
    </citation>
    <scope>NUCLEOTIDE SEQUENCE [LARGE SCALE GENOMIC DNA]</scope>
    <source>
        <strain evidence="7 8">KN72</strain>
    </source>
</reference>
<sequence>MSWKFLNKSTPSLERMYRVIVAPVITEKATLAGEHGAVVFKVAKDATKPEIKAAVEQIFDVKVKAVNTSVVKGKTKRFRGRLGVRNDWKKAVVSLEEGHSIDVGSGI</sequence>
<protein>
    <recommendedName>
        <fullName evidence="6">Large ribosomal subunit protein uL23</fullName>
    </recommendedName>
</protein>
<keyword evidence="4 6" id="KW-0689">Ribosomal protein</keyword>
<keyword evidence="3 6" id="KW-0694">RNA-binding</keyword>
<evidence type="ECO:0000256" key="1">
    <source>
        <dbReference type="ARBA" id="ARBA00006700"/>
    </source>
</evidence>
<dbReference type="GO" id="GO:0003735">
    <property type="term" value="F:structural constituent of ribosome"/>
    <property type="evidence" value="ECO:0007669"/>
    <property type="project" value="InterPro"/>
</dbReference>
<keyword evidence="2 6" id="KW-0699">rRNA-binding</keyword>
<comment type="subunit">
    <text evidence="6">Part of the 50S ribosomal subunit. Contacts protein L29, and trigger factor when it is bound to the ribosome.</text>
</comment>
<evidence type="ECO:0000313" key="8">
    <source>
        <dbReference type="Proteomes" id="UP000539372"/>
    </source>
</evidence>
<accession>A0A7Y0E3P8</accession>
<dbReference type="GO" id="GO:0005840">
    <property type="term" value="C:ribosome"/>
    <property type="evidence" value="ECO:0007669"/>
    <property type="project" value="UniProtKB-KW"/>
</dbReference>
<dbReference type="GO" id="GO:1990904">
    <property type="term" value="C:ribonucleoprotein complex"/>
    <property type="evidence" value="ECO:0007669"/>
    <property type="project" value="UniProtKB-KW"/>
</dbReference>
<dbReference type="Proteomes" id="UP000539372">
    <property type="component" value="Unassembled WGS sequence"/>
</dbReference>
<dbReference type="InterPro" id="IPR012678">
    <property type="entry name" value="Ribosomal_uL23/eL15/eS24_sf"/>
</dbReference>
<dbReference type="HAMAP" id="MF_01369_B">
    <property type="entry name" value="Ribosomal_uL23_B"/>
    <property type="match status" value="1"/>
</dbReference>
<dbReference type="GO" id="GO:0006412">
    <property type="term" value="P:translation"/>
    <property type="evidence" value="ECO:0007669"/>
    <property type="project" value="UniProtKB-UniRule"/>
</dbReference>
<dbReference type="PANTHER" id="PTHR11620">
    <property type="entry name" value="60S RIBOSOMAL PROTEIN L23A"/>
    <property type="match status" value="1"/>
</dbReference>
<dbReference type="EMBL" id="JABBNT010000007">
    <property type="protein sequence ID" value="NMM46578.1"/>
    <property type="molecule type" value="Genomic_DNA"/>
</dbReference>
<dbReference type="AlphaFoldDB" id="A0A7Y0E3P8"/>
<dbReference type="InterPro" id="IPR013025">
    <property type="entry name" value="Ribosomal_uL23-like"/>
</dbReference>
<evidence type="ECO:0000256" key="2">
    <source>
        <dbReference type="ARBA" id="ARBA00022730"/>
    </source>
</evidence>
<dbReference type="Gene3D" id="3.30.70.330">
    <property type="match status" value="1"/>
</dbReference>
<comment type="caution">
    <text evidence="7">The sequence shown here is derived from an EMBL/GenBank/DDBJ whole genome shotgun (WGS) entry which is preliminary data.</text>
</comment>
<evidence type="ECO:0000256" key="4">
    <source>
        <dbReference type="ARBA" id="ARBA00022980"/>
    </source>
</evidence>
<name>A0A7Y0E3P8_9PROT</name>
<dbReference type="FunFam" id="3.30.70.330:FF:000001">
    <property type="entry name" value="50S ribosomal protein L23"/>
    <property type="match status" value="1"/>
</dbReference>